<dbReference type="InterPro" id="IPR005119">
    <property type="entry name" value="LysR_subst-bd"/>
</dbReference>
<dbReference type="GO" id="GO:0003700">
    <property type="term" value="F:DNA-binding transcription factor activity"/>
    <property type="evidence" value="ECO:0007669"/>
    <property type="project" value="InterPro"/>
</dbReference>
<dbReference type="PROSITE" id="PS50931">
    <property type="entry name" value="HTH_LYSR"/>
    <property type="match status" value="1"/>
</dbReference>
<reference evidence="6 7" key="1">
    <citation type="submission" date="2019-02" db="EMBL/GenBank/DDBJ databases">
        <title>Arundinibacter roseus gen. nov., sp. nov., a new member of the family Cytophagaceae.</title>
        <authorList>
            <person name="Szuroczki S."/>
            <person name="Khayer B."/>
            <person name="Sproer C."/>
            <person name="Toumi M."/>
            <person name="Szabo A."/>
            <person name="Felfoldi T."/>
            <person name="Schumann P."/>
            <person name="Toth E."/>
        </authorList>
    </citation>
    <scope>NUCLEOTIDE SEQUENCE [LARGE SCALE GENOMIC DNA]</scope>
    <source>
        <strain evidence="6 7">DMA-k-7a</strain>
    </source>
</reference>
<dbReference type="CDD" id="cd08411">
    <property type="entry name" value="PBP2_OxyR"/>
    <property type="match status" value="1"/>
</dbReference>
<dbReference type="SUPFAM" id="SSF53850">
    <property type="entry name" value="Periplasmic binding protein-like II"/>
    <property type="match status" value="1"/>
</dbReference>
<dbReference type="Gene3D" id="3.40.190.10">
    <property type="entry name" value="Periplasmic binding protein-like II"/>
    <property type="match status" value="2"/>
</dbReference>
<comment type="similarity">
    <text evidence="1">Belongs to the LysR transcriptional regulatory family.</text>
</comment>
<dbReference type="Pfam" id="PF00126">
    <property type="entry name" value="HTH_1"/>
    <property type="match status" value="1"/>
</dbReference>
<evidence type="ECO:0000256" key="1">
    <source>
        <dbReference type="ARBA" id="ARBA00009437"/>
    </source>
</evidence>
<dbReference type="EMBL" id="SMJU01000001">
    <property type="protein sequence ID" value="TDB68828.1"/>
    <property type="molecule type" value="Genomic_DNA"/>
</dbReference>
<dbReference type="GO" id="GO:0005829">
    <property type="term" value="C:cytosol"/>
    <property type="evidence" value="ECO:0007669"/>
    <property type="project" value="TreeGrafter"/>
</dbReference>
<name>A0A4R4KKV5_9BACT</name>
<evidence type="ECO:0000256" key="2">
    <source>
        <dbReference type="ARBA" id="ARBA00023015"/>
    </source>
</evidence>
<organism evidence="6 7">
    <name type="scientific">Arundinibacter roseus</name>
    <dbReference type="NCBI Taxonomy" id="2070510"/>
    <lineage>
        <taxon>Bacteria</taxon>
        <taxon>Pseudomonadati</taxon>
        <taxon>Bacteroidota</taxon>
        <taxon>Cytophagia</taxon>
        <taxon>Cytophagales</taxon>
        <taxon>Spirosomataceae</taxon>
        <taxon>Arundinibacter</taxon>
    </lineage>
</organism>
<dbReference type="InterPro" id="IPR036388">
    <property type="entry name" value="WH-like_DNA-bd_sf"/>
</dbReference>
<feature type="domain" description="HTH lysR-type" evidence="5">
    <location>
        <begin position="1"/>
        <end position="58"/>
    </location>
</feature>
<dbReference type="PRINTS" id="PR00039">
    <property type="entry name" value="HTHLYSR"/>
</dbReference>
<evidence type="ECO:0000256" key="3">
    <source>
        <dbReference type="ARBA" id="ARBA00023125"/>
    </source>
</evidence>
<evidence type="ECO:0000313" key="6">
    <source>
        <dbReference type="EMBL" id="TDB68828.1"/>
    </source>
</evidence>
<dbReference type="AlphaFoldDB" id="A0A4R4KKV5"/>
<proteinExistence type="inferred from homology"/>
<dbReference type="OrthoDB" id="9803735at2"/>
<dbReference type="PANTHER" id="PTHR30419">
    <property type="entry name" value="HTH-TYPE TRANSCRIPTIONAL REGULATOR YBHD"/>
    <property type="match status" value="1"/>
</dbReference>
<dbReference type="RefSeq" id="WP_132113317.1">
    <property type="nucleotide sequence ID" value="NZ_SMJU01000001.1"/>
</dbReference>
<evidence type="ECO:0000256" key="4">
    <source>
        <dbReference type="ARBA" id="ARBA00023163"/>
    </source>
</evidence>
<dbReference type="InterPro" id="IPR050950">
    <property type="entry name" value="HTH-type_LysR_regulators"/>
</dbReference>
<evidence type="ECO:0000313" key="7">
    <source>
        <dbReference type="Proteomes" id="UP000295706"/>
    </source>
</evidence>
<evidence type="ECO:0000259" key="5">
    <source>
        <dbReference type="PROSITE" id="PS50931"/>
    </source>
</evidence>
<dbReference type="InterPro" id="IPR000847">
    <property type="entry name" value="LysR_HTH_N"/>
</dbReference>
<keyword evidence="4" id="KW-0804">Transcription</keyword>
<keyword evidence="3" id="KW-0238">DNA-binding</keyword>
<protein>
    <submittedName>
        <fullName evidence="6">LysR family transcriptional regulator</fullName>
    </submittedName>
</protein>
<dbReference type="PANTHER" id="PTHR30419:SF29">
    <property type="entry name" value="LYSR-FAMILY TRANSCRIPTIONAL REGULATOR"/>
    <property type="match status" value="1"/>
</dbReference>
<dbReference type="Proteomes" id="UP000295706">
    <property type="component" value="Unassembled WGS sequence"/>
</dbReference>
<comment type="caution">
    <text evidence="6">The sequence shown here is derived from an EMBL/GenBank/DDBJ whole genome shotgun (WGS) entry which is preliminary data.</text>
</comment>
<dbReference type="Gene3D" id="1.10.10.10">
    <property type="entry name" value="Winged helix-like DNA-binding domain superfamily/Winged helix DNA-binding domain"/>
    <property type="match status" value="1"/>
</dbReference>
<dbReference type="Pfam" id="PF03466">
    <property type="entry name" value="LysR_substrate"/>
    <property type="match status" value="1"/>
</dbReference>
<dbReference type="InterPro" id="IPR036390">
    <property type="entry name" value="WH_DNA-bd_sf"/>
</dbReference>
<keyword evidence="7" id="KW-1185">Reference proteome</keyword>
<dbReference type="SUPFAM" id="SSF46785">
    <property type="entry name" value="Winged helix' DNA-binding domain"/>
    <property type="match status" value="1"/>
</dbReference>
<gene>
    <name evidence="6" type="ORF">EZE20_00330</name>
</gene>
<dbReference type="GO" id="GO:0003677">
    <property type="term" value="F:DNA binding"/>
    <property type="evidence" value="ECO:0007669"/>
    <property type="project" value="UniProtKB-KW"/>
</dbReference>
<accession>A0A4R4KKV5</accession>
<keyword evidence="2" id="KW-0805">Transcription regulation</keyword>
<sequence length="311" mass="35684">MNLQQIQYIVALDKFKNFSHAAESCFITQATLSTMVKKLEEELDIVIFDRKTNPILTTECGKELIEEAKKILWHSNNLKQLSSTLKGNIEGELRIGVIPTIAGNLLYRVIPDLILKFPKLKLFISEINTSSIIQKIKMGELDAGIVSTPLNVDGIDEEILYYEKLLVYGNQNRNKKYLIPEEISTEKIWLLEEGNCLREQVINFCGLNPKKMHENLHFQPNSFETLLSFVDRLNGLTLIPELYFMDLPLEKKSKVIDFQTPVPVREVSVIYHRPYAKLRLVNTLIKEIKETILPLLSTSTLKNNEIVIAKI</sequence>